<sequence length="231" mass="26036">MYVRPKLLWWLVPIFLSLFFVGIALGTIGNQSDMKGGRVMEQGAGAGYDSVTLSMLLDQLTREEERTFVVYMQDQALNGRYQHDSFELSGEIAGHTLEISRNAEQKVNVVIDGQTQEHTSLPYALYTPHEHAALIKSVLQSVTPQSVQDPSGQGWRGFRLSMPAREVTSLLTLWLGPSFPIDEITPELAKGIEVTYQLWYEPASGSIRQMDIELQMKTSAGEKRDELRFRL</sequence>
<comment type="caution">
    <text evidence="1">The sequence shown here is derived from an EMBL/GenBank/DDBJ whole genome shotgun (WGS) entry which is preliminary data.</text>
</comment>
<evidence type="ECO:0000313" key="2">
    <source>
        <dbReference type="Proteomes" id="UP000051063"/>
    </source>
</evidence>
<proteinExistence type="predicted"/>
<keyword evidence="2" id="KW-1185">Reference proteome</keyword>
<dbReference type="RefSeq" id="WP_055743634.1">
    <property type="nucleotide sequence ID" value="NZ_LJJB01000007.1"/>
</dbReference>
<name>A0ABR5NCR8_BRECH</name>
<organism evidence="1 2">
    <name type="scientific">Brevibacillus choshinensis</name>
    <dbReference type="NCBI Taxonomy" id="54911"/>
    <lineage>
        <taxon>Bacteria</taxon>
        <taxon>Bacillati</taxon>
        <taxon>Bacillota</taxon>
        <taxon>Bacilli</taxon>
        <taxon>Bacillales</taxon>
        <taxon>Paenibacillaceae</taxon>
        <taxon>Brevibacillus</taxon>
    </lineage>
</organism>
<dbReference type="EMBL" id="LJJB01000007">
    <property type="protein sequence ID" value="KQL49336.1"/>
    <property type="molecule type" value="Genomic_DNA"/>
</dbReference>
<gene>
    <name evidence="1" type="ORF">AN963_06125</name>
</gene>
<reference evidence="1 2" key="1">
    <citation type="submission" date="2015-09" db="EMBL/GenBank/DDBJ databases">
        <title>Genome sequencing project for genomic taxonomy and phylogenomics of Bacillus-like bacteria.</title>
        <authorList>
            <person name="Liu B."/>
            <person name="Wang J."/>
            <person name="Zhu Y."/>
            <person name="Liu G."/>
            <person name="Chen Q."/>
            <person name="Chen Z."/>
            <person name="Lan J."/>
            <person name="Che J."/>
            <person name="Ge C."/>
            <person name="Shi H."/>
            <person name="Pan Z."/>
            <person name="Liu X."/>
        </authorList>
    </citation>
    <scope>NUCLEOTIDE SEQUENCE [LARGE SCALE GENOMIC DNA]</scope>
    <source>
        <strain evidence="1 2">DSM 8552</strain>
    </source>
</reference>
<evidence type="ECO:0000313" key="1">
    <source>
        <dbReference type="EMBL" id="KQL49336.1"/>
    </source>
</evidence>
<protein>
    <submittedName>
        <fullName evidence="1">Uncharacterized protein</fullName>
    </submittedName>
</protein>
<dbReference type="Proteomes" id="UP000051063">
    <property type="component" value="Unassembled WGS sequence"/>
</dbReference>
<accession>A0ABR5NCR8</accession>